<dbReference type="EMBL" id="NBNE01017264">
    <property type="protein sequence ID" value="OWY92811.1"/>
    <property type="molecule type" value="Genomic_DNA"/>
</dbReference>
<evidence type="ECO:0000313" key="2">
    <source>
        <dbReference type="EMBL" id="OWY92811.1"/>
    </source>
</evidence>
<dbReference type="GO" id="GO:0006508">
    <property type="term" value="P:proteolysis"/>
    <property type="evidence" value="ECO:0007669"/>
    <property type="project" value="UniProtKB-KW"/>
</dbReference>
<gene>
    <name evidence="2" type="ORF">PHMEG_00038029</name>
</gene>
<name>A0A225UIP2_9STRA</name>
<keyword evidence="3" id="KW-1185">Reference proteome</keyword>
<organism evidence="2 3">
    <name type="scientific">Phytophthora megakarya</name>
    <dbReference type="NCBI Taxonomy" id="4795"/>
    <lineage>
        <taxon>Eukaryota</taxon>
        <taxon>Sar</taxon>
        <taxon>Stramenopiles</taxon>
        <taxon>Oomycota</taxon>
        <taxon>Peronosporomycetes</taxon>
        <taxon>Peronosporales</taxon>
        <taxon>Peronosporaceae</taxon>
        <taxon>Phytophthora</taxon>
    </lineage>
</organism>
<feature type="non-terminal residue" evidence="2">
    <location>
        <position position="363"/>
    </location>
</feature>
<proteinExistence type="predicted"/>
<sequence>MLLGHPWARTQGTPERSTSIISLDLARRFKLRVEPRGELLLNGIDGVKLKVKNKCQVKITLGHRVVYTLDVWVRNIGQGIDVFLGMNSESGSATLGNSNFVRPGSYQYEEREFLVYENTRSAAAERRLEAGARELERTAPPMVDRPTYPTPTRVLRRTPETRAGAPGIPEAHPVPRSPEPLGRKQSKKSFPDSPLGSGSKPDGPPTASATAPGADRVMVVSSTTPGCATPGPQVPGCESSDHDAQASSGSEPASAITAPQGPVPESPGDTLDAEPAVYYHQGSDFVLLDMLKNHLPYLPDLSDLRPEVNIEDAIVGEPGESDPEEEERLRAVLRKHRMIFLGEGNALPPPPARGVVCDLDVGD</sequence>
<keyword evidence="2" id="KW-0378">Hydrolase</keyword>
<keyword evidence="2" id="KW-0645">Protease</keyword>
<accession>A0A225UIP2</accession>
<dbReference type="AlphaFoldDB" id="A0A225UIP2"/>
<dbReference type="OrthoDB" id="128850at2759"/>
<evidence type="ECO:0000256" key="1">
    <source>
        <dbReference type="SAM" id="MobiDB-lite"/>
    </source>
</evidence>
<evidence type="ECO:0000313" key="3">
    <source>
        <dbReference type="Proteomes" id="UP000198211"/>
    </source>
</evidence>
<feature type="region of interest" description="Disordered" evidence="1">
    <location>
        <begin position="132"/>
        <end position="272"/>
    </location>
</feature>
<reference evidence="3" key="1">
    <citation type="submission" date="2017-03" db="EMBL/GenBank/DDBJ databases">
        <title>Phytopthora megakarya and P. palmivora, two closely related causual agents of cacao black pod achieved similar genome size and gene model numbers by different mechanisms.</title>
        <authorList>
            <person name="Ali S."/>
            <person name="Shao J."/>
            <person name="Larry D.J."/>
            <person name="Kronmiller B."/>
            <person name="Shen D."/>
            <person name="Strem M.D."/>
            <person name="Melnick R.L."/>
            <person name="Guiltinan M.J."/>
            <person name="Tyler B.M."/>
            <person name="Meinhardt L.W."/>
            <person name="Bailey B.A."/>
        </authorList>
    </citation>
    <scope>NUCLEOTIDE SEQUENCE [LARGE SCALE GENOMIC DNA]</scope>
    <source>
        <strain evidence="3">zdho120</strain>
    </source>
</reference>
<dbReference type="GO" id="GO:0008233">
    <property type="term" value="F:peptidase activity"/>
    <property type="evidence" value="ECO:0007669"/>
    <property type="project" value="UniProtKB-KW"/>
</dbReference>
<protein>
    <submittedName>
        <fullName evidence="2">Eukaryotic/viral aspartic protease</fullName>
    </submittedName>
</protein>
<feature type="compositionally biased region" description="Low complexity" evidence="1">
    <location>
        <begin position="205"/>
        <end position="215"/>
    </location>
</feature>
<dbReference type="Proteomes" id="UP000198211">
    <property type="component" value="Unassembled WGS sequence"/>
</dbReference>
<comment type="caution">
    <text evidence="2">The sequence shown here is derived from an EMBL/GenBank/DDBJ whole genome shotgun (WGS) entry which is preliminary data.</text>
</comment>